<evidence type="ECO:0000313" key="3">
    <source>
        <dbReference type="Proteomes" id="UP001331936"/>
    </source>
</evidence>
<keyword evidence="1" id="KW-0540">Nuclease</keyword>
<reference evidence="2 3" key="1">
    <citation type="submission" date="2023-08" db="EMBL/GenBank/DDBJ databases">
        <authorList>
            <person name="Girao M."/>
            <person name="Carvalho M.F."/>
        </authorList>
    </citation>
    <scope>NUCLEOTIDE SEQUENCE [LARGE SCALE GENOMIC DNA]</scope>
    <source>
        <strain evidence="2 3">CC-R104</strain>
    </source>
</reference>
<comment type="caution">
    <text evidence="2">The sequence shown here is derived from an EMBL/GenBank/DDBJ whole genome shotgun (WGS) entry which is preliminary data.</text>
</comment>
<keyword evidence="1" id="KW-0378">Hydrolase</keyword>
<organism evidence="2 3">
    <name type="scientific">Rhodococcus chondri</name>
    <dbReference type="NCBI Taxonomy" id="3065941"/>
    <lineage>
        <taxon>Bacteria</taxon>
        <taxon>Bacillati</taxon>
        <taxon>Actinomycetota</taxon>
        <taxon>Actinomycetes</taxon>
        <taxon>Mycobacteriales</taxon>
        <taxon>Nocardiaceae</taxon>
        <taxon>Rhodococcus</taxon>
    </lineage>
</organism>
<dbReference type="PANTHER" id="PTHR46018:SF2">
    <property type="entry name" value="ZINC PHOSPHODIESTERASE ELAC PROTEIN 1"/>
    <property type="match status" value="1"/>
</dbReference>
<dbReference type="EMBL" id="JAUZMZ010000047">
    <property type="protein sequence ID" value="MEE2032544.1"/>
    <property type="molecule type" value="Genomic_DNA"/>
</dbReference>
<proteinExistence type="predicted"/>
<evidence type="ECO:0008006" key="4">
    <source>
        <dbReference type="Google" id="ProtNLM"/>
    </source>
</evidence>
<keyword evidence="1" id="KW-0255">Endonuclease</keyword>
<name>A0ABU7JRM7_9NOCA</name>
<dbReference type="InterPro" id="IPR036866">
    <property type="entry name" value="RibonucZ/Hydroxyglut_hydro"/>
</dbReference>
<evidence type="ECO:0000256" key="1">
    <source>
        <dbReference type="ARBA" id="ARBA00022759"/>
    </source>
</evidence>
<gene>
    <name evidence="2" type="ORF">Q8814_10540</name>
</gene>
<accession>A0ABU7JRM7</accession>
<evidence type="ECO:0000313" key="2">
    <source>
        <dbReference type="EMBL" id="MEE2032544.1"/>
    </source>
</evidence>
<sequence>MRRCQVVGAIPGVLTGSSHTADGSIVFSGDTGICDNIVRLAQGADYLVHEVINLDRVASTDAPDGMIEHLRASHADIDAIGALAERAGVNTLVLNHLVPGDPSLTSNEEWKRRAQQGFSGEVIVGDDLAVFGFSSDR</sequence>
<protein>
    <recommendedName>
        <fullName evidence="4">Metallo-beta-lactamase domain-containing protein</fullName>
    </recommendedName>
</protein>
<dbReference type="SUPFAM" id="SSF56281">
    <property type="entry name" value="Metallo-hydrolase/oxidoreductase"/>
    <property type="match status" value="1"/>
</dbReference>
<dbReference type="PANTHER" id="PTHR46018">
    <property type="entry name" value="ZINC PHOSPHODIESTERASE ELAC PROTEIN 1"/>
    <property type="match status" value="1"/>
</dbReference>
<keyword evidence="3" id="KW-1185">Reference proteome</keyword>
<dbReference type="Proteomes" id="UP001331936">
    <property type="component" value="Unassembled WGS sequence"/>
</dbReference>
<dbReference type="RefSeq" id="WP_330151960.1">
    <property type="nucleotide sequence ID" value="NZ_JAUZMZ010000047.1"/>
</dbReference>
<dbReference type="Gene3D" id="3.60.15.10">
    <property type="entry name" value="Ribonuclease Z/Hydroxyacylglutathione hydrolase-like"/>
    <property type="match status" value="1"/>
</dbReference>